<evidence type="ECO:0000313" key="6">
    <source>
        <dbReference type="Proteomes" id="UP000553632"/>
    </source>
</evidence>
<organism evidence="5 6">
    <name type="scientific">Perkinsus olseni</name>
    <name type="common">Perkinsus atlanticus</name>
    <dbReference type="NCBI Taxonomy" id="32597"/>
    <lineage>
        <taxon>Eukaryota</taxon>
        <taxon>Sar</taxon>
        <taxon>Alveolata</taxon>
        <taxon>Perkinsozoa</taxon>
        <taxon>Perkinsea</taxon>
        <taxon>Perkinsida</taxon>
        <taxon>Perkinsidae</taxon>
        <taxon>Perkinsus</taxon>
    </lineage>
</organism>
<dbReference type="PANTHER" id="PTHR47642:SF6">
    <property type="entry name" value="ATP-DEPENDENT DNA HELICASE"/>
    <property type="match status" value="1"/>
</dbReference>
<dbReference type="GO" id="GO:0005524">
    <property type="term" value="F:ATP binding"/>
    <property type="evidence" value="ECO:0007669"/>
    <property type="project" value="UniProtKB-KW"/>
</dbReference>
<dbReference type="PANTHER" id="PTHR47642">
    <property type="entry name" value="ATP-DEPENDENT DNA HELICASE"/>
    <property type="match status" value="1"/>
</dbReference>
<dbReference type="EC" id="5.6.2.3" evidence="1"/>
<sequence length="714" mass="78185">MAEFGLRFDRSHSRAMDNSYFRDPEVLAQRMEEGLRRTGKTARFRGDCVLALDEISMLHDSILEAINITLQRIRNSTLPFGGCRLIVAGDALQLRGATPEKHGEFSHLEVRPIWESRLWSTLSVATYYLTCFHRGVSYPAEASRPGRRGKRRPLFQEEGVDTSYLNLLSEMRTWKPDGEWRLSENSQRVASSLVDKEGPHEASWCAITLYRDKARAINEAHLREVPGDSTIFKAGVVDDGTCEGECGKLTLKLTVELKVGCRVICNTNVEPRIFNGDMGTVVGFSGAPESSYVVEVEAAQGAESEVGVRVRLDRGGEEVTVYPVTQEILSADNELLYSRRNVPLELAAALTCHRIQGCTLDYAVIDFSRHGQVEGPKAAHCDIERDLQKPWLHGALYTALSRVGSSSRIYTKFVGGANFKRKIVFSPSAIAFDEQCRSSNLLSIAEQVTRSIDSSPEGNLPRSSPMESREERRSDGDGSSVPDDQPMEDQGAGDDGAPGAGETGIYGTGRDDSHRRLLHEFCAATTNLLLNFHRAGILGGDQRMGGVGVPLSGENFDATRETNAQRDCFLQMALKNTSAFQSLMTGSPRASIPVIDRMKARALAGGARVHDDFSRDDGFSEGQPEAAIPESPPRSIHAERSAGSPVTFQEDTVSGEQEGPTQADGVDTRASERSERGERADSEELGNSVERDIGEGSPRIEAHSEDIEISSLGK</sequence>
<feature type="compositionally biased region" description="Gly residues" evidence="2">
    <location>
        <begin position="493"/>
        <end position="507"/>
    </location>
</feature>
<feature type="compositionally biased region" description="Basic and acidic residues" evidence="2">
    <location>
        <begin position="608"/>
        <end position="618"/>
    </location>
</feature>
<accession>A0A7J6TPY0</accession>
<gene>
    <name evidence="4" type="ORF">FOZ62_030653</name>
    <name evidence="5" type="ORF">FOZ63_025429</name>
</gene>
<evidence type="ECO:0000256" key="1">
    <source>
        <dbReference type="RuleBase" id="RU363044"/>
    </source>
</evidence>
<dbReference type="InterPro" id="IPR010285">
    <property type="entry name" value="DNA_helicase_pif1-like_DEAD"/>
</dbReference>
<feature type="compositionally biased region" description="Basic and acidic residues" evidence="2">
    <location>
        <begin position="467"/>
        <end position="476"/>
    </location>
</feature>
<keyword evidence="1" id="KW-0067">ATP-binding</keyword>
<comment type="cofactor">
    <cofactor evidence="1">
        <name>Mg(2+)</name>
        <dbReference type="ChEBI" id="CHEBI:18420"/>
    </cofactor>
</comment>
<dbReference type="GO" id="GO:0006281">
    <property type="term" value="P:DNA repair"/>
    <property type="evidence" value="ECO:0007669"/>
    <property type="project" value="UniProtKB-KW"/>
</dbReference>
<dbReference type="GO" id="GO:0043139">
    <property type="term" value="F:5'-3' DNA helicase activity"/>
    <property type="evidence" value="ECO:0007669"/>
    <property type="project" value="UniProtKB-EC"/>
</dbReference>
<feature type="region of interest" description="Disordered" evidence="2">
    <location>
        <begin position="606"/>
        <end position="714"/>
    </location>
</feature>
<dbReference type="EMBL" id="JABANO010009688">
    <property type="protein sequence ID" value="KAF4746400.1"/>
    <property type="molecule type" value="Genomic_DNA"/>
</dbReference>
<dbReference type="Proteomes" id="UP000553632">
    <property type="component" value="Unassembled WGS sequence"/>
</dbReference>
<keyword evidence="1" id="KW-0234">DNA repair</keyword>
<dbReference type="AlphaFoldDB" id="A0A7J6TPY0"/>
<reference evidence="6 7" key="1">
    <citation type="submission" date="2020-04" db="EMBL/GenBank/DDBJ databases">
        <title>Perkinsus olseni comparative genomics.</title>
        <authorList>
            <person name="Bogema D.R."/>
        </authorList>
    </citation>
    <scope>NUCLEOTIDE SEQUENCE [LARGE SCALE GENOMIC DNA]</scope>
    <source>
        <strain evidence="4">ATCC PRA-205</strain>
        <strain evidence="5 6">ATCC PRA-207</strain>
    </source>
</reference>
<evidence type="ECO:0000313" key="7">
    <source>
        <dbReference type="Proteomes" id="UP000574390"/>
    </source>
</evidence>
<evidence type="ECO:0000313" key="5">
    <source>
        <dbReference type="EMBL" id="KAF4746400.1"/>
    </source>
</evidence>
<feature type="domain" description="DNA helicase Pif1-like DEAD-box helicase" evidence="3">
    <location>
        <begin position="49"/>
        <end position="124"/>
    </location>
</feature>
<keyword evidence="1" id="KW-0378">Hydrolase</keyword>
<dbReference type="GO" id="GO:0006310">
    <property type="term" value="P:DNA recombination"/>
    <property type="evidence" value="ECO:0007669"/>
    <property type="project" value="UniProtKB-KW"/>
</dbReference>
<dbReference type="EMBL" id="JABANM010031055">
    <property type="protein sequence ID" value="KAF4705236.1"/>
    <property type="molecule type" value="Genomic_DNA"/>
</dbReference>
<dbReference type="OMA" id="CRVICNT"/>
<keyword evidence="6" id="KW-1185">Reference proteome</keyword>
<protein>
    <recommendedName>
        <fullName evidence="1">ATP-dependent DNA helicase</fullName>
        <ecNumber evidence="1">5.6.2.3</ecNumber>
    </recommendedName>
</protein>
<comment type="catalytic activity">
    <reaction evidence="1">
        <text>ATP + H2O = ADP + phosphate + H(+)</text>
        <dbReference type="Rhea" id="RHEA:13065"/>
        <dbReference type="ChEBI" id="CHEBI:15377"/>
        <dbReference type="ChEBI" id="CHEBI:15378"/>
        <dbReference type="ChEBI" id="CHEBI:30616"/>
        <dbReference type="ChEBI" id="CHEBI:43474"/>
        <dbReference type="ChEBI" id="CHEBI:456216"/>
        <dbReference type="EC" id="5.6.2.3"/>
    </reaction>
</comment>
<comment type="caution">
    <text evidence="5">The sequence shown here is derived from an EMBL/GenBank/DDBJ whole genome shotgun (WGS) entry which is preliminary data.</text>
</comment>
<dbReference type="Pfam" id="PF05970">
    <property type="entry name" value="PIF1"/>
    <property type="match status" value="1"/>
</dbReference>
<proteinExistence type="inferred from homology"/>
<evidence type="ECO:0000256" key="2">
    <source>
        <dbReference type="SAM" id="MobiDB-lite"/>
    </source>
</evidence>
<dbReference type="GO" id="GO:0000723">
    <property type="term" value="P:telomere maintenance"/>
    <property type="evidence" value="ECO:0007669"/>
    <property type="project" value="InterPro"/>
</dbReference>
<keyword evidence="1" id="KW-0347">Helicase</keyword>
<dbReference type="InterPro" id="IPR027417">
    <property type="entry name" value="P-loop_NTPase"/>
</dbReference>
<dbReference type="Proteomes" id="UP000574390">
    <property type="component" value="Unassembled WGS sequence"/>
</dbReference>
<dbReference type="GO" id="GO:0016787">
    <property type="term" value="F:hydrolase activity"/>
    <property type="evidence" value="ECO:0007669"/>
    <property type="project" value="UniProtKB-KW"/>
</dbReference>
<dbReference type="InterPro" id="IPR051055">
    <property type="entry name" value="PIF1_helicase"/>
</dbReference>
<comment type="similarity">
    <text evidence="1">Belongs to the helicase family.</text>
</comment>
<feature type="region of interest" description="Disordered" evidence="2">
    <location>
        <begin position="450"/>
        <end position="508"/>
    </location>
</feature>
<feature type="compositionally biased region" description="Basic and acidic residues" evidence="2">
    <location>
        <begin position="689"/>
        <end position="706"/>
    </location>
</feature>
<keyword evidence="1" id="KW-0227">DNA damage</keyword>
<name>A0A7J6TPY0_PEROL</name>
<feature type="compositionally biased region" description="Basic and acidic residues" evidence="2">
    <location>
        <begin position="666"/>
        <end position="682"/>
    </location>
</feature>
<dbReference type="SUPFAM" id="SSF52540">
    <property type="entry name" value="P-loop containing nucleoside triphosphate hydrolases"/>
    <property type="match status" value="1"/>
</dbReference>
<evidence type="ECO:0000313" key="4">
    <source>
        <dbReference type="EMBL" id="KAF4705236.1"/>
    </source>
</evidence>
<keyword evidence="1" id="KW-0233">DNA recombination</keyword>
<evidence type="ECO:0000259" key="3">
    <source>
        <dbReference type="Pfam" id="PF05970"/>
    </source>
</evidence>
<feature type="compositionally biased region" description="Polar residues" evidence="2">
    <location>
        <begin position="644"/>
        <end position="655"/>
    </location>
</feature>
<keyword evidence="1" id="KW-0547">Nucleotide-binding</keyword>